<evidence type="ECO:0000313" key="3">
    <source>
        <dbReference type="EMBL" id="SED88548.1"/>
    </source>
</evidence>
<organism evidence="3 4">
    <name type="scientific">Arthrobacter alpinus</name>
    <dbReference type="NCBI Taxonomy" id="656366"/>
    <lineage>
        <taxon>Bacteria</taxon>
        <taxon>Bacillati</taxon>
        <taxon>Actinomycetota</taxon>
        <taxon>Actinomycetes</taxon>
        <taxon>Micrococcales</taxon>
        <taxon>Micrococcaceae</taxon>
        <taxon>Arthrobacter</taxon>
    </lineage>
</organism>
<keyword evidence="2" id="KW-0472">Membrane</keyword>
<keyword evidence="1" id="KW-0175">Coiled coil</keyword>
<name>A0A1H5EC00_9MICC</name>
<keyword evidence="2" id="KW-1133">Transmembrane helix</keyword>
<feature type="coiled-coil region" evidence="1">
    <location>
        <begin position="31"/>
        <end position="58"/>
    </location>
</feature>
<proteinExistence type="predicted"/>
<evidence type="ECO:0000256" key="1">
    <source>
        <dbReference type="SAM" id="Coils"/>
    </source>
</evidence>
<evidence type="ECO:0000256" key="2">
    <source>
        <dbReference type="SAM" id="Phobius"/>
    </source>
</evidence>
<gene>
    <name evidence="3" type="ORF">SAMN04489740_0203</name>
</gene>
<protein>
    <submittedName>
        <fullName evidence="3">Uncharacterized protein</fullName>
    </submittedName>
</protein>
<dbReference type="AlphaFoldDB" id="A0A1H5EC00"/>
<dbReference type="EMBL" id="FNTV01000001">
    <property type="protein sequence ID" value="SED88548.1"/>
    <property type="molecule type" value="Genomic_DNA"/>
</dbReference>
<accession>A0A1H5EC00</accession>
<feature type="transmembrane region" description="Helical" evidence="2">
    <location>
        <begin position="6"/>
        <end position="29"/>
    </location>
</feature>
<evidence type="ECO:0000313" key="4">
    <source>
        <dbReference type="Proteomes" id="UP000182725"/>
    </source>
</evidence>
<keyword evidence="2" id="KW-0812">Transmembrane</keyword>
<reference evidence="3 4" key="1">
    <citation type="submission" date="2016-10" db="EMBL/GenBank/DDBJ databases">
        <authorList>
            <person name="de Groot N.N."/>
        </authorList>
    </citation>
    <scope>NUCLEOTIDE SEQUENCE [LARGE SCALE GENOMIC DNA]</scope>
    <source>
        <strain evidence="3 4">DSM 22274</strain>
    </source>
</reference>
<sequence>MQPTWFDWMVWATTMGAIVVPVWITIVLWQRDRRKAEYREQERALRDLVRQLDDLEGDNLTKIRISYMSEFLESYGGAVPLIALIEGQLQRYDPEQGSLDLAIDVGMMVRSWRQDARFRADSVELFYARSKINPYSGDNAILTPDEITKAEGFVLLDERIHPWLQGTRMSVWQIRKRKAVRWIRKRLRREPVWNTNNMMTLGNELAFPKQKDTPYPL</sequence>
<dbReference type="Proteomes" id="UP000182725">
    <property type="component" value="Unassembled WGS sequence"/>
</dbReference>